<proteinExistence type="predicted"/>
<dbReference type="EMBL" id="OZ035844">
    <property type="protein sequence ID" value="CAL1598466.1"/>
    <property type="molecule type" value="Genomic_DNA"/>
</dbReference>
<organism evidence="2 3">
    <name type="scientific">Knipowitschia caucasica</name>
    <name type="common">Caucasian dwarf goby</name>
    <name type="synonym">Pomatoschistus caucasicus</name>
    <dbReference type="NCBI Taxonomy" id="637954"/>
    <lineage>
        <taxon>Eukaryota</taxon>
        <taxon>Metazoa</taxon>
        <taxon>Chordata</taxon>
        <taxon>Craniata</taxon>
        <taxon>Vertebrata</taxon>
        <taxon>Euteleostomi</taxon>
        <taxon>Actinopterygii</taxon>
        <taxon>Neopterygii</taxon>
        <taxon>Teleostei</taxon>
        <taxon>Neoteleostei</taxon>
        <taxon>Acanthomorphata</taxon>
        <taxon>Gobiaria</taxon>
        <taxon>Gobiiformes</taxon>
        <taxon>Gobioidei</taxon>
        <taxon>Gobiidae</taxon>
        <taxon>Gobiinae</taxon>
        <taxon>Knipowitschia</taxon>
    </lineage>
</organism>
<feature type="compositionally biased region" description="Polar residues" evidence="1">
    <location>
        <begin position="9"/>
        <end position="19"/>
    </location>
</feature>
<name>A0AAV2LD09_KNICA</name>
<reference evidence="2 3" key="1">
    <citation type="submission" date="2024-04" db="EMBL/GenBank/DDBJ databases">
        <authorList>
            <person name="Waldvogel A.-M."/>
            <person name="Schoenle A."/>
        </authorList>
    </citation>
    <scope>NUCLEOTIDE SEQUENCE [LARGE SCALE GENOMIC DNA]</scope>
</reference>
<protein>
    <submittedName>
        <fullName evidence="2">Uncharacterized protein</fullName>
    </submittedName>
</protein>
<evidence type="ECO:0000256" key="1">
    <source>
        <dbReference type="SAM" id="MobiDB-lite"/>
    </source>
</evidence>
<feature type="region of interest" description="Disordered" evidence="1">
    <location>
        <begin position="1"/>
        <end position="26"/>
    </location>
</feature>
<gene>
    <name evidence="2" type="ORF">KC01_LOCUS26842</name>
</gene>
<sequence>MVFPDNQVPLESQELQGNQERPDFQGTEASLDLQEYQGWGSKAQMASGAHMGPWEPRGSLVTKAYQVLLVYQDTASQVSQGPRDIRDMTAFQEFKGPKETKARLVLQA</sequence>
<dbReference type="AlphaFoldDB" id="A0AAV2LD09"/>
<accession>A0AAV2LD09</accession>
<evidence type="ECO:0000313" key="2">
    <source>
        <dbReference type="EMBL" id="CAL1598466.1"/>
    </source>
</evidence>
<dbReference type="Proteomes" id="UP001497482">
    <property type="component" value="Chromosome 22"/>
</dbReference>
<evidence type="ECO:0000313" key="3">
    <source>
        <dbReference type="Proteomes" id="UP001497482"/>
    </source>
</evidence>
<keyword evidence="3" id="KW-1185">Reference proteome</keyword>